<evidence type="ECO:0000256" key="3">
    <source>
        <dbReference type="ARBA" id="ARBA00022448"/>
    </source>
</evidence>
<name>A0A0C9UZ67_SPHS4</name>
<dbReference type="PANTHER" id="PTHR22601">
    <property type="entry name" value="ISP4 LIKE PROTEIN"/>
    <property type="match status" value="1"/>
</dbReference>
<feature type="transmembrane region" description="Helical" evidence="9">
    <location>
        <begin position="259"/>
        <end position="280"/>
    </location>
</feature>
<evidence type="ECO:0000256" key="6">
    <source>
        <dbReference type="ARBA" id="ARBA00022927"/>
    </source>
</evidence>
<feature type="transmembrane region" description="Helical" evidence="9">
    <location>
        <begin position="354"/>
        <end position="374"/>
    </location>
</feature>
<evidence type="ECO:0000256" key="7">
    <source>
        <dbReference type="ARBA" id="ARBA00022989"/>
    </source>
</evidence>
<dbReference type="GO" id="GO:0016020">
    <property type="term" value="C:membrane"/>
    <property type="evidence" value="ECO:0007669"/>
    <property type="project" value="UniProtKB-SubCell"/>
</dbReference>
<feature type="transmembrane region" description="Helical" evidence="9">
    <location>
        <begin position="286"/>
        <end position="310"/>
    </location>
</feature>
<keyword evidence="5" id="KW-0571">Peptide transport</keyword>
<feature type="transmembrane region" description="Helical" evidence="9">
    <location>
        <begin position="208"/>
        <end position="226"/>
    </location>
</feature>
<evidence type="ECO:0000256" key="2">
    <source>
        <dbReference type="ARBA" id="ARBA00008807"/>
    </source>
</evidence>
<comment type="similarity">
    <text evidence="2">Belongs to the oligopeptide OPT transporter family.</text>
</comment>
<keyword evidence="11" id="KW-1185">Reference proteome</keyword>
<organism evidence="10 11">
    <name type="scientific">Sphaerobolus stellatus (strain SS14)</name>
    <dbReference type="NCBI Taxonomy" id="990650"/>
    <lineage>
        <taxon>Eukaryota</taxon>
        <taxon>Fungi</taxon>
        <taxon>Dikarya</taxon>
        <taxon>Basidiomycota</taxon>
        <taxon>Agaricomycotina</taxon>
        <taxon>Agaricomycetes</taxon>
        <taxon>Phallomycetidae</taxon>
        <taxon>Geastrales</taxon>
        <taxon>Sphaerobolaceae</taxon>
        <taxon>Sphaerobolus</taxon>
    </lineage>
</organism>
<keyword evidence="6" id="KW-0653">Protein transport</keyword>
<evidence type="ECO:0000256" key="4">
    <source>
        <dbReference type="ARBA" id="ARBA00022692"/>
    </source>
</evidence>
<dbReference type="EMBL" id="KN837146">
    <property type="protein sequence ID" value="KIJ40174.1"/>
    <property type="molecule type" value="Genomic_DNA"/>
</dbReference>
<feature type="transmembrane region" description="Helical" evidence="9">
    <location>
        <begin position="431"/>
        <end position="454"/>
    </location>
</feature>
<dbReference type="GO" id="GO:0035673">
    <property type="term" value="F:oligopeptide transmembrane transporter activity"/>
    <property type="evidence" value="ECO:0007669"/>
    <property type="project" value="InterPro"/>
</dbReference>
<proteinExistence type="inferred from homology"/>
<feature type="non-terminal residue" evidence="10">
    <location>
        <position position="1"/>
    </location>
</feature>
<dbReference type="InterPro" id="IPR004813">
    <property type="entry name" value="OPT"/>
</dbReference>
<dbReference type="GO" id="GO:0015031">
    <property type="term" value="P:protein transport"/>
    <property type="evidence" value="ECO:0007669"/>
    <property type="project" value="UniProtKB-KW"/>
</dbReference>
<sequence>AGWDDPNLDDDAIMFEDDSPYPEVRASVSNCDDPDMPASTLRAWLIGVVFAVFIPGLNQFFYFRYPSVTISSIAAQLMIFPIGRLWGAIMPDKKIFGLSINPGQFTIKEHVLTTVMATVAGQSAYATDLIAVQRVFYQQTWGFMYQWLIVMSTQLMGFSLGGIARRFLVAPPSMIWPANLVSCALFNTLHSQYFSGQGNRDGITRERFFLYVFLGSFFWYFVPGYLFGALSYFAWVTWIFPKSATVGALFGYHRGMGMSVITFDWAQIAYIGSPLAIPWWAAANVFAGFVVIFWIIAPAIYLGVQAWMFTNIKDMCNQQKETFFICPGTEVFGTASIVWGVIGPARQFSRGEIYYPLVFFFLIGAFLPIIPYMITRRYPSSWARYVNFPVLFSGTGLIPPATALNFVPWALISFIFQYVIRRRHFSWWAKYNYVLSAGLDAGVAISVIVIFFTLQFPKHGSIGSHSVQTWWGNKGFKNTVEWNNST</sequence>
<feature type="transmembrane region" description="Helical" evidence="9">
    <location>
        <begin position="143"/>
        <end position="163"/>
    </location>
</feature>
<dbReference type="HOGENOM" id="CLU_004965_6_2_1"/>
<feature type="transmembrane region" description="Helical" evidence="9">
    <location>
        <begin position="43"/>
        <end position="62"/>
    </location>
</feature>
<protein>
    <recommendedName>
        <fullName evidence="12">OPT oligopeptide transporter</fullName>
    </recommendedName>
</protein>
<feature type="transmembrane region" description="Helical" evidence="9">
    <location>
        <begin position="386"/>
        <end position="419"/>
    </location>
</feature>
<reference evidence="10 11" key="1">
    <citation type="submission" date="2014-06" db="EMBL/GenBank/DDBJ databases">
        <title>Evolutionary Origins and Diversification of the Mycorrhizal Mutualists.</title>
        <authorList>
            <consortium name="DOE Joint Genome Institute"/>
            <consortium name="Mycorrhizal Genomics Consortium"/>
            <person name="Kohler A."/>
            <person name="Kuo A."/>
            <person name="Nagy L.G."/>
            <person name="Floudas D."/>
            <person name="Copeland A."/>
            <person name="Barry K.W."/>
            <person name="Cichocki N."/>
            <person name="Veneault-Fourrey C."/>
            <person name="LaButti K."/>
            <person name="Lindquist E.A."/>
            <person name="Lipzen A."/>
            <person name="Lundell T."/>
            <person name="Morin E."/>
            <person name="Murat C."/>
            <person name="Riley R."/>
            <person name="Ohm R."/>
            <person name="Sun H."/>
            <person name="Tunlid A."/>
            <person name="Henrissat B."/>
            <person name="Grigoriev I.V."/>
            <person name="Hibbett D.S."/>
            <person name="Martin F."/>
        </authorList>
    </citation>
    <scope>NUCLEOTIDE SEQUENCE [LARGE SCALE GENOMIC DNA]</scope>
    <source>
        <strain evidence="10 11">SS14</strain>
    </source>
</reference>
<dbReference type="Proteomes" id="UP000054279">
    <property type="component" value="Unassembled WGS sequence"/>
</dbReference>
<evidence type="ECO:0000256" key="5">
    <source>
        <dbReference type="ARBA" id="ARBA00022856"/>
    </source>
</evidence>
<evidence type="ECO:0008006" key="12">
    <source>
        <dbReference type="Google" id="ProtNLM"/>
    </source>
</evidence>
<evidence type="ECO:0000256" key="9">
    <source>
        <dbReference type="SAM" id="Phobius"/>
    </source>
</evidence>
<feature type="transmembrane region" description="Helical" evidence="9">
    <location>
        <begin position="175"/>
        <end position="196"/>
    </location>
</feature>
<evidence type="ECO:0000256" key="8">
    <source>
        <dbReference type="ARBA" id="ARBA00023136"/>
    </source>
</evidence>
<evidence type="ECO:0000313" key="11">
    <source>
        <dbReference type="Proteomes" id="UP000054279"/>
    </source>
</evidence>
<dbReference type="AlphaFoldDB" id="A0A0C9UZ67"/>
<comment type="subcellular location">
    <subcellularLocation>
        <location evidence="1">Membrane</location>
        <topology evidence="1">Multi-pass membrane protein</topology>
    </subcellularLocation>
</comment>
<keyword evidence="3" id="KW-0813">Transport</keyword>
<feature type="transmembrane region" description="Helical" evidence="9">
    <location>
        <begin position="68"/>
        <end position="86"/>
    </location>
</feature>
<dbReference type="OrthoDB" id="9986677at2759"/>
<gene>
    <name evidence="10" type="ORF">M422DRAFT_107595</name>
</gene>
<dbReference type="Pfam" id="PF03169">
    <property type="entry name" value="OPT"/>
    <property type="match status" value="2"/>
</dbReference>
<feature type="transmembrane region" description="Helical" evidence="9">
    <location>
        <begin position="232"/>
        <end position="252"/>
    </location>
</feature>
<feature type="non-terminal residue" evidence="10">
    <location>
        <position position="486"/>
    </location>
</feature>
<keyword evidence="4 9" id="KW-0812">Transmembrane</keyword>
<accession>A0A0C9UZ67</accession>
<dbReference type="InterPro" id="IPR004648">
    <property type="entry name" value="Oligpept_transpt"/>
</dbReference>
<evidence type="ECO:0000256" key="1">
    <source>
        <dbReference type="ARBA" id="ARBA00004141"/>
    </source>
</evidence>
<keyword evidence="8 9" id="KW-0472">Membrane</keyword>
<evidence type="ECO:0000313" key="10">
    <source>
        <dbReference type="EMBL" id="KIJ40174.1"/>
    </source>
</evidence>
<dbReference type="NCBIfam" id="TIGR00728">
    <property type="entry name" value="OPT_sfam"/>
    <property type="match status" value="2"/>
</dbReference>
<keyword evidence="7 9" id="KW-1133">Transmembrane helix</keyword>